<dbReference type="InterPro" id="IPR056497">
    <property type="entry name" value="HEAT_DAAF5"/>
</dbReference>
<dbReference type="InterPro" id="IPR016024">
    <property type="entry name" value="ARM-type_fold"/>
</dbReference>
<evidence type="ECO:0000259" key="3">
    <source>
        <dbReference type="Pfam" id="PF25757"/>
    </source>
</evidence>
<reference evidence="4 5" key="1">
    <citation type="submission" date="2024-09" db="EMBL/GenBank/DDBJ databases">
        <title>Chromosome-scale assembly of Riccia fluitans.</title>
        <authorList>
            <person name="Paukszto L."/>
            <person name="Sawicki J."/>
            <person name="Karawczyk K."/>
            <person name="Piernik-Szablinska J."/>
            <person name="Szczecinska M."/>
            <person name="Mazdziarz M."/>
        </authorList>
    </citation>
    <scope>NUCLEOTIDE SEQUENCE [LARGE SCALE GENOMIC DNA]</scope>
    <source>
        <strain evidence="4">Rf_01</strain>
        <tissue evidence="4">Aerial parts of the thallus</tissue>
    </source>
</reference>
<feature type="compositionally biased region" description="Basic and acidic residues" evidence="1">
    <location>
        <begin position="196"/>
        <end position="211"/>
    </location>
</feature>
<feature type="compositionally biased region" description="Polar residues" evidence="1">
    <location>
        <begin position="212"/>
        <end position="223"/>
    </location>
</feature>
<proteinExistence type="predicted"/>
<feature type="region of interest" description="Disordered" evidence="1">
    <location>
        <begin position="39"/>
        <end position="84"/>
    </location>
</feature>
<dbReference type="Proteomes" id="UP001605036">
    <property type="component" value="Unassembled WGS sequence"/>
</dbReference>
<dbReference type="EMBL" id="JBHFFA010000008">
    <property type="protein sequence ID" value="KAL2607705.1"/>
    <property type="molecule type" value="Genomic_DNA"/>
</dbReference>
<evidence type="ECO:0000313" key="5">
    <source>
        <dbReference type="Proteomes" id="UP001605036"/>
    </source>
</evidence>
<gene>
    <name evidence="4" type="ORF">R1flu_026278</name>
</gene>
<dbReference type="InterPro" id="IPR052623">
    <property type="entry name" value="DAAF5"/>
</dbReference>
<evidence type="ECO:0000313" key="4">
    <source>
        <dbReference type="EMBL" id="KAL2607705.1"/>
    </source>
</evidence>
<organism evidence="4 5">
    <name type="scientific">Riccia fluitans</name>
    <dbReference type="NCBI Taxonomy" id="41844"/>
    <lineage>
        <taxon>Eukaryota</taxon>
        <taxon>Viridiplantae</taxon>
        <taxon>Streptophyta</taxon>
        <taxon>Embryophyta</taxon>
        <taxon>Marchantiophyta</taxon>
        <taxon>Marchantiopsida</taxon>
        <taxon>Marchantiidae</taxon>
        <taxon>Marchantiales</taxon>
        <taxon>Ricciaceae</taxon>
        <taxon>Riccia</taxon>
    </lineage>
</organism>
<dbReference type="InterPro" id="IPR057978">
    <property type="entry name" value="TPR_DAAF5"/>
</dbReference>
<feature type="domain" description="Dynein axonemal assembly factor 5 TPR repeats" evidence="3">
    <location>
        <begin position="585"/>
        <end position="655"/>
    </location>
</feature>
<dbReference type="PANTHER" id="PTHR16216">
    <property type="entry name" value="DYNEIN ASSEMBLY FACTOR 5, AXONEMAL"/>
    <property type="match status" value="1"/>
</dbReference>
<evidence type="ECO:0000256" key="1">
    <source>
        <dbReference type="SAM" id="MobiDB-lite"/>
    </source>
</evidence>
<feature type="compositionally biased region" description="Low complexity" evidence="1">
    <location>
        <begin position="132"/>
        <end position="144"/>
    </location>
</feature>
<keyword evidence="5" id="KW-1185">Reference proteome</keyword>
<dbReference type="Pfam" id="PF24573">
    <property type="entry name" value="HEAT_DAAF5"/>
    <property type="match status" value="1"/>
</dbReference>
<sequence length="972" mass="107701">MEAKAKKQSVTEIWKSLKNQFSSTRKYVPKSKTNWNEFSRKAKSSSNANLTSPDTSSGRADTQPYILGIPRHSTSNPAELDDLQKGLRSTAKAVLRSLEEEKQARAVLVNLEKEKKQQQPSVGPTGKEEEGGSFSSHNSGSNHSVGTEADCPQKKIEGNLEQDESEGNQSPVHLVKVNSSLSHLKSKLSKSTQGGSERDTEDCHQEEKLSDESNSSTKVSSHLSSEEPGEHSNMQVLQDVKILLDASERSDEVKVKPAETNAGLEEKIQLSGSRASAKSNFSTDLEDEVPTSATDEELIKLINKDVNCLHDPAIDVRYEALHSLHRALLGDFVGESQYLGKQIICPEESEEADADIINTGLFESAEKFAWCVEEVVVKPLLKILSDSSERCRYLSVSILIALLHSVPRSVITLLPYIIPVLSSRFPIKSLPTEDPSTKVEIRTVEKSEDIRFLLVNFLHGLLKASKAMIHPFASDTATILTAAACDSSPEVLMETFAAMTFFGQTCGMKLKPVAKLLISVVIRSLSHNRHRVRVAAVRAIHRLVLCGAHESIYDLSAYRDPNTVPIRAFYQSDPKTQYLALLAGDRSIQVREQLLRTVASWLCELDERKEHECRLVPYLLSGFTDESPIIQDVAFQLMQQVGHQYEEENENEVKDTQIYLPEDIDDLTTVAGKPLPPAFKCRPCLGARILVRNCCAVMLHALSGDLDAWTSGTKSLAADFLHTLLLFVEEHITMHLQLVIVILMKASKDPQIETKVSICANVLGHFVDPTAYLLIILPRITGELYGDVSVQQLAEAIKLLANVMQGSLASRLTSHIPQICSVLSETDLMKSIQLDVNQNIVAVASKMIRAWTDQVKEEVISILWILLNAAAAADFCKRPALDAESAVETLATTCGYTSGDALMGSYGEMILDLLPHPQFWAMRSLDVLVFYRVVQVAPFLPPSVIERLFLKISWFAWGTWDPDPKLWSVLTR</sequence>
<name>A0ABD1XG04_9MARC</name>
<evidence type="ECO:0000259" key="2">
    <source>
        <dbReference type="Pfam" id="PF24573"/>
    </source>
</evidence>
<protein>
    <recommendedName>
        <fullName evidence="6">ARM repeat superfamily protein</fullName>
    </recommendedName>
</protein>
<feature type="compositionally biased region" description="Polar residues" evidence="1">
    <location>
        <begin position="44"/>
        <end position="60"/>
    </location>
</feature>
<dbReference type="PANTHER" id="PTHR16216:SF10">
    <property type="entry name" value="RNA POLYMERASE II ASSEMBLY FACTOR RTP1 C-TERMINAL DOMAIN-CONTAINING PROTEIN"/>
    <property type="match status" value="1"/>
</dbReference>
<dbReference type="SUPFAM" id="SSF48371">
    <property type="entry name" value="ARM repeat"/>
    <property type="match status" value="1"/>
</dbReference>
<feature type="region of interest" description="Disordered" evidence="1">
    <location>
        <begin position="109"/>
        <end position="235"/>
    </location>
</feature>
<dbReference type="InterPro" id="IPR011989">
    <property type="entry name" value="ARM-like"/>
</dbReference>
<comment type="caution">
    <text evidence="4">The sequence shown here is derived from an EMBL/GenBank/DDBJ whole genome shotgun (WGS) entry which is preliminary data.</text>
</comment>
<dbReference type="Pfam" id="PF25757">
    <property type="entry name" value="TPR_DNAAF5"/>
    <property type="match status" value="2"/>
</dbReference>
<evidence type="ECO:0008006" key="6">
    <source>
        <dbReference type="Google" id="ProtNLM"/>
    </source>
</evidence>
<feature type="domain" description="Dynein axonemal assembly factor 5 HEAT-repeat" evidence="2">
    <location>
        <begin position="677"/>
        <end position="871"/>
    </location>
</feature>
<dbReference type="Gene3D" id="1.25.10.10">
    <property type="entry name" value="Leucine-rich Repeat Variant"/>
    <property type="match status" value="2"/>
</dbReference>
<feature type="compositionally biased region" description="Low complexity" evidence="1">
    <location>
        <begin position="172"/>
        <end position="183"/>
    </location>
</feature>
<dbReference type="AlphaFoldDB" id="A0ABD1XG04"/>
<accession>A0ABD1XG04</accession>
<feature type="domain" description="Dynein axonemal assembly factor 5 TPR repeats" evidence="3">
    <location>
        <begin position="366"/>
        <end position="554"/>
    </location>
</feature>